<sequence length="23" mass="2760">MTICWTLLSNRKRKVLLLKLPMT</sequence>
<evidence type="ECO:0000313" key="1">
    <source>
        <dbReference type="EMBL" id="WAR15284.1"/>
    </source>
</evidence>
<dbReference type="EMBL" id="CP111020">
    <property type="protein sequence ID" value="WAR15284.1"/>
    <property type="molecule type" value="Genomic_DNA"/>
</dbReference>
<evidence type="ECO:0000313" key="2">
    <source>
        <dbReference type="Proteomes" id="UP001164746"/>
    </source>
</evidence>
<accession>A0ABY7F1Q6</accession>
<proteinExistence type="predicted"/>
<dbReference type="Proteomes" id="UP001164746">
    <property type="component" value="Chromosome 9"/>
</dbReference>
<keyword evidence="2" id="KW-1185">Reference proteome</keyword>
<protein>
    <submittedName>
        <fullName evidence="1">Uncharacterized protein</fullName>
    </submittedName>
</protein>
<reference evidence="1" key="1">
    <citation type="submission" date="2022-11" db="EMBL/GenBank/DDBJ databases">
        <title>Centuries of genome instability and evolution in soft-shell clam transmissible cancer (bioRxiv).</title>
        <authorList>
            <person name="Hart S.F.M."/>
            <person name="Yonemitsu M.A."/>
            <person name="Giersch R.M."/>
            <person name="Beal B.F."/>
            <person name="Arriagada G."/>
            <person name="Davis B.W."/>
            <person name="Ostrander E.A."/>
            <person name="Goff S.P."/>
            <person name="Metzger M.J."/>
        </authorList>
    </citation>
    <scope>NUCLEOTIDE SEQUENCE</scope>
    <source>
        <strain evidence="1">MELC-2E11</strain>
        <tissue evidence="1">Siphon/mantle</tissue>
    </source>
</reference>
<organism evidence="1 2">
    <name type="scientific">Mya arenaria</name>
    <name type="common">Soft-shell clam</name>
    <dbReference type="NCBI Taxonomy" id="6604"/>
    <lineage>
        <taxon>Eukaryota</taxon>
        <taxon>Metazoa</taxon>
        <taxon>Spiralia</taxon>
        <taxon>Lophotrochozoa</taxon>
        <taxon>Mollusca</taxon>
        <taxon>Bivalvia</taxon>
        <taxon>Autobranchia</taxon>
        <taxon>Heteroconchia</taxon>
        <taxon>Euheterodonta</taxon>
        <taxon>Imparidentia</taxon>
        <taxon>Neoheterodontei</taxon>
        <taxon>Myida</taxon>
        <taxon>Myoidea</taxon>
        <taxon>Myidae</taxon>
        <taxon>Mya</taxon>
    </lineage>
</organism>
<name>A0ABY7F1Q6_MYAAR</name>
<gene>
    <name evidence="1" type="ORF">MAR_005389</name>
</gene>